<comment type="subcellular location">
    <subcellularLocation>
        <location evidence="1">Cell membrane</location>
        <topology evidence="1">Peripheral membrane protein</topology>
    </subcellularLocation>
</comment>
<protein>
    <submittedName>
        <fullName evidence="9">AAA family ATPase</fullName>
    </submittedName>
</protein>
<dbReference type="RefSeq" id="WP_196417671.1">
    <property type="nucleotide sequence ID" value="NZ_JADQTO010000017.1"/>
</dbReference>
<dbReference type="GO" id="GO:0006826">
    <property type="term" value="P:iron ion transport"/>
    <property type="evidence" value="ECO:0007669"/>
    <property type="project" value="UniProtKB-KW"/>
</dbReference>
<dbReference type="GO" id="GO:0005886">
    <property type="term" value="C:plasma membrane"/>
    <property type="evidence" value="ECO:0007669"/>
    <property type="project" value="UniProtKB-SubCell"/>
</dbReference>
<keyword evidence="2" id="KW-0813">Transport</keyword>
<dbReference type="InterPro" id="IPR051535">
    <property type="entry name" value="Siderophore_ABC-ATPase"/>
</dbReference>
<evidence type="ECO:0000256" key="6">
    <source>
        <dbReference type="ARBA" id="ARBA00023065"/>
    </source>
</evidence>
<dbReference type="InterPro" id="IPR038729">
    <property type="entry name" value="Rad50/SbcC_AAA"/>
</dbReference>
<evidence type="ECO:0000313" key="10">
    <source>
        <dbReference type="Proteomes" id="UP000598146"/>
    </source>
</evidence>
<sequence length="240" mass="25673">MFIKQVLLDRAPAGGYPFDLPAVRALRERGGLKLPSPVTLLAGDNGTGKSTLVEAIAVAAGFNPEGGSTAFNFATRPSESVLGEHLVLSRVPGRRPRTGYFLRAESFYNVATEIERIGEIVAGYGGVSPHERSHGESFLDLAIHRFGPAGLYLLDEPEAALSVQGCLALLLRIAELVQLGSQFVIATHSPVLLACPQATIYEIGKAGDIAEIGYDQADAVVLTRAFLADPGRFLQRLFEE</sequence>
<evidence type="ECO:0000256" key="4">
    <source>
        <dbReference type="ARBA" id="ARBA00022496"/>
    </source>
</evidence>
<dbReference type="GO" id="GO:0016887">
    <property type="term" value="F:ATP hydrolysis activity"/>
    <property type="evidence" value="ECO:0007669"/>
    <property type="project" value="InterPro"/>
</dbReference>
<evidence type="ECO:0000256" key="5">
    <source>
        <dbReference type="ARBA" id="ARBA00023004"/>
    </source>
</evidence>
<keyword evidence="10" id="KW-1185">Reference proteome</keyword>
<evidence type="ECO:0000259" key="8">
    <source>
        <dbReference type="SMART" id="SM00382"/>
    </source>
</evidence>
<dbReference type="Pfam" id="PF13476">
    <property type="entry name" value="AAA_23"/>
    <property type="match status" value="1"/>
</dbReference>
<dbReference type="GO" id="GO:0006302">
    <property type="term" value="P:double-strand break repair"/>
    <property type="evidence" value="ECO:0007669"/>
    <property type="project" value="InterPro"/>
</dbReference>
<keyword evidence="6" id="KW-0406">Ion transport</keyword>
<evidence type="ECO:0000256" key="3">
    <source>
        <dbReference type="ARBA" id="ARBA00022475"/>
    </source>
</evidence>
<evidence type="ECO:0000256" key="2">
    <source>
        <dbReference type="ARBA" id="ARBA00022448"/>
    </source>
</evidence>
<dbReference type="Pfam" id="PF13304">
    <property type="entry name" value="AAA_21"/>
    <property type="match status" value="1"/>
</dbReference>
<comment type="caution">
    <text evidence="9">The sequence shown here is derived from an EMBL/GenBank/DDBJ whole genome shotgun (WGS) entry which is preliminary data.</text>
</comment>
<evidence type="ECO:0000313" key="9">
    <source>
        <dbReference type="EMBL" id="MBG0565902.1"/>
    </source>
</evidence>
<dbReference type="EMBL" id="JADQTO010000017">
    <property type="protein sequence ID" value="MBG0565902.1"/>
    <property type="molecule type" value="Genomic_DNA"/>
</dbReference>
<reference evidence="9" key="1">
    <citation type="submission" date="2020-11" db="EMBL/GenBank/DDBJ databases">
        <title>Isolation and identification of active actinomycetes.</title>
        <authorList>
            <person name="Sun X."/>
        </authorList>
    </citation>
    <scope>NUCLEOTIDE SEQUENCE</scope>
    <source>
        <strain evidence="9">NEAU-A11</strain>
    </source>
</reference>
<keyword evidence="4" id="KW-0410">Iron transport</keyword>
<dbReference type="AlphaFoldDB" id="A0A931G0N1"/>
<evidence type="ECO:0000256" key="7">
    <source>
        <dbReference type="ARBA" id="ARBA00023136"/>
    </source>
</evidence>
<gene>
    <name evidence="9" type="ORF">I4J89_31085</name>
</gene>
<feature type="domain" description="AAA+ ATPase" evidence="8">
    <location>
        <begin position="35"/>
        <end position="207"/>
    </location>
</feature>
<keyword evidence="3" id="KW-1003">Cell membrane</keyword>
<evidence type="ECO:0000256" key="1">
    <source>
        <dbReference type="ARBA" id="ARBA00004202"/>
    </source>
</evidence>
<accession>A0A931G0N1</accession>
<dbReference type="PANTHER" id="PTHR42771:SF2">
    <property type="entry name" value="IRON(3+)-HYDROXAMATE IMPORT ATP-BINDING PROTEIN FHUC"/>
    <property type="match status" value="1"/>
</dbReference>
<name>A0A931G0N1_9ACTN</name>
<organism evidence="9 10">
    <name type="scientific">Actinoplanes aureus</name>
    <dbReference type="NCBI Taxonomy" id="2792083"/>
    <lineage>
        <taxon>Bacteria</taxon>
        <taxon>Bacillati</taxon>
        <taxon>Actinomycetota</taxon>
        <taxon>Actinomycetes</taxon>
        <taxon>Micromonosporales</taxon>
        <taxon>Micromonosporaceae</taxon>
        <taxon>Actinoplanes</taxon>
    </lineage>
</organism>
<dbReference type="Gene3D" id="3.40.50.300">
    <property type="entry name" value="P-loop containing nucleotide triphosphate hydrolases"/>
    <property type="match status" value="2"/>
</dbReference>
<dbReference type="SMART" id="SM00382">
    <property type="entry name" value="AAA"/>
    <property type="match status" value="1"/>
</dbReference>
<dbReference type="Proteomes" id="UP000598146">
    <property type="component" value="Unassembled WGS sequence"/>
</dbReference>
<proteinExistence type="predicted"/>
<dbReference type="InterPro" id="IPR003593">
    <property type="entry name" value="AAA+_ATPase"/>
</dbReference>
<dbReference type="GO" id="GO:0005524">
    <property type="term" value="F:ATP binding"/>
    <property type="evidence" value="ECO:0007669"/>
    <property type="project" value="InterPro"/>
</dbReference>
<dbReference type="InterPro" id="IPR003959">
    <property type="entry name" value="ATPase_AAA_core"/>
</dbReference>
<dbReference type="PANTHER" id="PTHR42771">
    <property type="entry name" value="IRON(3+)-HYDROXAMATE IMPORT ATP-BINDING PROTEIN FHUC"/>
    <property type="match status" value="1"/>
</dbReference>
<dbReference type="SUPFAM" id="SSF52540">
    <property type="entry name" value="P-loop containing nucleoside triphosphate hydrolases"/>
    <property type="match status" value="1"/>
</dbReference>
<keyword evidence="5" id="KW-0408">Iron</keyword>
<keyword evidence="7" id="KW-0472">Membrane</keyword>
<dbReference type="InterPro" id="IPR027417">
    <property type="entry name" value="P-loop_NTPase"/>
</dbReference>